<dbReference type="InterPro" id="IPR003661">
    <property type="entry name" value="HisK_dim/P_dom"/>
</dbReference>
<keyword evidence="11" id="KW-0547">Nucleotide-binding</keyword>
<dbReference type="InterPro" id="IPR036641">
    <property type="entry name" value="HPT_dom_sf"/>
</dbReference>
<dbReference type="CDD" id="cd17546">
    <property type="entry name" value="REC_hyHK_CKI1_RcsC-like"/>
    <property type="match status" value="1"/>
</dbReference>
<dbReference type="Gene3D" id="1.10.287.130">
    <property type="match status" value="1"/>
</dbReference>
<dbReference type="CDD" id="cd00088">
    <property type="entry name" value="HPT"/>
    <property type="match status" value="1"/>
</dbReference>
<dbReference type="Pfam" id="PF02518">
    <property type="entry name" value="HATPase_c"/>
    <property type="match status" value="1"/>
</dbReference>
<dbReference type="SMART" id="SM00387">
    <property type="entry name" value="HATPase_c"/>
    <property type="match status" value="1"/>
</dbReference>
<dbReference type="FunFam" id="3.30.565.10:FF:000010">
    <property type="entry name" value="Sensor histidine kinase RcsC"/>
    <property type="match status" value="1"/>
</dbReference>
<keyword evidence="11" id="KW-0067">ATP-binding</keyword>
<dbReference type="Gene3D" id="3.30.565.10">
    <property type="entry name" value="Histidine kinase-like ATPase, C-terminal domain"/>
    <property type="match status" value="1"/>
</dbReference>
<evidence type="ECO:0000256" key="15">
    <source>
        <dbReference type="PROSITE-ProRule" id="PRU00110"/>
    </source>
</evidence>
<dbReference type="Pfam" id="PF00072">
    <property type="entry name" value="Response_reg"/>
    <property type="match status" value="1"/>
</dbReference>
<dbReference type="InterPro" id="IPR036890">
    <property type="entry name" value="HATPase_C_sf"/>
</dbReference>
<evidence type="ECO:0000256" key="16">
    <source>
        <dbReference type="PROSITE-ProRule" id="PRU00169"/>
    </source>
</evidence>
<keyword evidence="10" id="KW-0378">Hydrolase</keyword>
<dbReference type="AlphaFoldDB" id="A0A0Q2Y4H2"/>
<dbReference type="RefSeq" id="WP_055465312.1">
    <property type="nucleotide sequence ID" value="NZ_LKHS01000002.1"/>
</dbReference>
<evidence type="ECO:0000313" key="21">
    <source>
        <dbReference type="Proteomes" id="UP000051221"/>
    </source>
</evidence>
<evidence type="ECO:0000256" key="7">
    <source>
        <dbReference type="ARBA" id="ARBA00022679"/>
    </source>
</evidence>
<dbReference type="InterPro" id="IPR001638">
    <property type="entry name" value="Solute-binding_3/MltF_N"/>
</dbReference>
<accession>A0A0Q2Y4H2</accession>
<proteinExistence type="predicted"/>
<reference evidence="20 21" key="1">
    <citation type="submission" date="2015-08" db="EMBL/GenBank/DDBJ databases">
        <title>Antibacterial properties of a collection of Vibrionaceae strains.</title>
        <authorList>
            <person name="Giubergia S."/>
        </authorList>
    </citation>
    <scope>NUCLEOTIDE SEQUENCE [LARGE SCALE GENOMIC DNA]</scope>
    <source>
        <strain evidence="20 21">S0821</strain>
    </source>
</reference>
<feature type="modified residue" description="4-aspartylphosphate" evidence="16">
    <location>
        <position position="1025"/>
    </location>
</feature>
<evidence type="ECO:0000256" key="3">
    <source>
        <dbReference type="ARBA" id="ARBA00012438"/>
    </source>
</evidence>
<feature type="domain" description="Histidine kinase" evidence="17">
    <location>
        <begin position="644"/>
        <end position="860"/>
    </location>
</feature>
<evidence type="ECO:0000256" key="11">
    <source>
        <dbReference type="ARBA" id="ARBA00022840"/>
    </source>
</evidence>
<dbReference type="InParanoid" id="A0A0Q2Y4H2"/>
<evidence type="ECO:0000259" key="17">
    <source>
        <dbReference type="PROSITE" id="PS50109"/>
    </source>
</evidence>
<dbReference type="CDD" id="cd00082">
    <property type="entry name" value="HisKA"/>
    <property type="match status" value="1"/>
</dbReference>
<keyword evidence="9 20" id="KW-0418">Kinase</keyword>
<keyword evidence="4" id="KW-1003">Cell membrane</keyword>
<dbReference type="InterPro" id="IPR005467">
    <property type="entry name" value="His_kinase_dom"/>
</dbReference>
<dbReference type="SUPFAM" id="SSF52172">
    <property type="entry name" value="CheY-like"/>
    <property type="match status" value="1"/>
</dbReference>
<gene>
    <name evidence="20" type="ORF">AMR76_03485</name>
</gene>
<keyword evidence="12" id="KW-1133">Transmembrane helix</keyword>
<dbReference type="SUPFAM" id="SSF47226">
    <property type="entry name" value="Histidine-containing phosphotransfer domain, HPT domain"/>
    <property type="match status" value="1"/>
</dbReference>
<dbReference type="Pfam" id="PF00512">
    <property type="entry name" value="HisKA"/>
    <property type="match status" value="1"/>
</dbReference>
<evidence type="ECO:0000256" key="14">
    <source>
        <dbReference type="ARBA" id="ARBA00023136"/>
    </source>
</evidence>
<comment type="subcellular location">
    <subcellularLocation>
        <location evidence="2">Cell inner membrane</location>
        <topology evidence="2">Multi-pass membrane protein</topology>
    </subcellularLocation>
</comment>
<keyword evidence="5" id="KW-0997">Cell inner membrane</keyword>
<dbReference type="PRINTS" id="PR00344">
    <property type="entry name" value="BCTRLSENSOR"/>
</dbReference>
<dbReference type="GO" id="GO:0000155">
    <property type="term" value="F:phosphorelay sensor kinase activity"/>
    <property type="evidence" value="ECO:0007669"/>
    <property type="project" value="InterPro"/>
</dbReference>
<keyword evidence="7" id="KW-0808">Transferase</keyword>
<dbReference type="SMART" id="SM00448">
    <property type="entry name" value="REC"/>
    <property type="match status" value="1"/>
</dbReference>
<dbReference type="InterPro" id="IPR004358">
    <property type="entry name" value="Sig_transdc_His_kin-like_C"/>
</dbReference>
<evidence type="ECO:0000259" key="19">
    <source>
        <dbReference type="PROSITE" id="PS50894"/>
    </source>
</evidence>
<dbReference type="SMART" id="SM00388">
    <property type="entry name" value="HisKA"/>
    <property type="match status" value="1"/>
</dbReference>
<keyword evidence="6 16" id="KW-0597">Phosphoprotein</keyword>
<evidence type="ECO:0000313" key="20">
    <source>
        <dbReference type="EMBL" id="KQH87652.1"/>
    </source>
</evidence>
<keyword evidence="13" id="KW-0902">Two-component regulatory system</keyword>
<evidence type="ECO:0000256" key="6">
    <source>
        <dbReference type="ARBA" id="ARBA00022553"/>
    </source>
</evidence>
<evidence type="ECO:0000256" key="12">
    <source>
        <dbReference type="ARBA" id="ARBA00022989"/>
    </source>
</evidence>
<evidence type="ECO:0000259" key="18">
    <source>
        <dbReference type="PROSITE" id="PS50110"/>
    </source>
</evidence>
<dbReference type="SUPFAM" id="SSF55874">
    <property type="entry name" value="ATPase domain of HSP90 chaperone/DNA topoisomerase II/histidine kinase"/>
    <property type="match status" value="1"/>
</dbReference>
<dbReference type="InterPro" id="IPR003594">
    <property type="entry name" value="HATPase_dom"/>
</dbReference>
<dbReference type="GO" id="GO:0016787">
    <property type="term" value="F:hydrolase activity"/>
    <property type="evidence" value="ECO:0007669"/>
    <property type="project" value="UniProtKB-KW"/>
</dbReference>
<dbReference type="InterPro" id="IPR036097">
    <property type="entry name" value="HisK_dim/P_sf"/>
</dbReference>
<dbReference type="CDD" id="cd16922">
    <property type="entry name" value="HATPase_EvgS-ArcB-TorS-like"/>
    <property type="match status" value="1"/>
</dbReference>
<evidence type="ECO:0000256" key="5">
    <source>
        <dbReference type="ARBA" id="ARBA00022519"/>
    </source>
</evidence>
<dbReference type="Pfam" id="PF01627">
    <property type="entry name" value="Hpt"/>
    <property type="match status" value="1"/>
</dbReference>
<evidence type="ECO:0000256" key="4">
    <source>
        <dbReference type="ARBA" id="ARBA00022475"/>
    </source>
</evidence>
<dbReference type="InterPro" id="IPR001789">
    <property type="entry name" value="Sig_transdc_resp-reg_receiver"/>
</dbReference>
<dbReference type="GO" id="GO:0005886">
    <property type="term" value="C:plasma membrane"/>
    <property type="evidence" value="ECO:0007669"/>
    <property type="project" value="UniProtKB-SubCell"/>
</dbReference>
<keyword evidence="21" id="KW-1185">Reference proteome</keyword>
<feature type="modified residue" description="Phosphohistidine" evidence="15">
    <location>
        <position position="1146"/>
    </location>
</feature>
<dbReference type="Gene3D" id="3.40.50.2300">
    <property type="match status" value="1"/>
</dbReference>
<protein>
    <recommendedName>
        <fullName evidence="3">histidine kinase</fullName>
        <ecNumber evidence="3">2.7.13.3</ecNumber>
    </recommendedName>
</protein>
<dbReference type="SMART" id="SM00062">
    <property type="entry name" value="PBPb"/>
    <property type="match status" value="1"/>
</dbReference>
<dbReference type="PANTHER" id="PTHR43047">
    <property type="entry name" value="TWO-COMPONENT HISTIDINE PROTEIN KINASE"/>
    <property type="match status" value="1"/>
</dbReference>
<organism evidence="20 21">
    <name type="scientific">Vibrio furnissii</name>
    <dbReference type="NCBI Taxonomy" id="29494"/>
    <lineage>
        <taxon>Bacteria</taxon>
        <taxon>Pseudomonadati</taxon>
        <taxon>Pseudomonadota</taxon>
        <taxon>Gammaproteobacteria</taxon>
        <taxon>Vibrionales</taxon>
        <taxon>Vibrionaceae</taxon>
        <taxon>Vibrio</taxon>
    </lineage>
</organism>
<dbReference type="EMBL" id="LKHS01000002">
    <property type="protein sequence ID" value="KQH87652.1"/>
    <property type="molecule type" value="Genomic_DNA"/>
</dbReference>
<comment type="catalytic activity">
    <reaction evidence="1">
        <text>ATP + protein L-histidine = ADP + protein N-phospho-L-histidine.</text>
        <dbReference type="EC" id="2.7.13.3"/>
    </reaction>
</comment>
<dbReference type="FunCoup" id="A0A0Q2Y4H2">
    <property type="interactions" value="214"/>
</dbReference>
<dbReference type="Gene3D" id="3.40.190.10">
    <property type="entry name" value="Periplasmic binding protein-like II"/>
    <property type="match status" value="4"/>
</dbReference>
<keyword evidence="14" id="KW-0472">Membrane</keyword>
<dbReference type="InterPro" id="IPR011006">
    <property type="entry name" value="CheY-like_superfamily"/>
</dbReference>
<keyword evidence="8" id="KW-0812">Transmembrane</keyword>
<dbReference type="Gene3D" id="1.20.120.160">
    <property type="entry name" value="HPT domain"/>
    <property type="match status" value="1"/>
</dbReference>
<dbReference type="PANTHER" id="PTHR43047:SF72">
    <property type="entry name" value="OSMOSENSING HISTIDINE PROTEIN KINASE SLN1"/>
    <property type="match status" value="1"/>
</dbReference>
<feature type="domain" description="HPt" evidence="19">
    <location>
        <begin position="1109"/>
        <end position="1203"/>
    </location>
</feature>
<dbReference type="PROSITE" id="PS50110">
    <property type="entry name" value="RESPONSE_REGULATORY"/>
    <property type="match status" value="1"/>
</dbReference>
<evidence type="ECO:0000256" key="13">
    <source>
        <dbReference type="ARBA" id="ARBA00023012"/>
    </source>
</evidence>
<dbReference type="PROSITE" id="PS50109">
    <property type="entry name" value="HIS_KIN"/>
    <property type="match status" value="1"/>
</dbReference>
<dbReference type="PROSITE" id="PS50894">
    <property type="entry name" value="HPT"/>
    <property type="match status" value="1"/>
</dbReference>
<feature type="domain" description="Response regulatory" evidence="18">
    <location>
        <begin position="974"/>
        <end position="1093"/>
    </location>
</feature>
<sequence length="1203" mass="133947">MPALAFSAGQTGANSLTVAMLQHQLDGQDPLKDINTDYIEALAREIGFTPKYKLFSDMASLERAIESQKADVAVGVFAGDRSHLVYSEPLYASSTAVWYRNQNLSHWAPDSLTWGCIKGAVYCDQLADMGFSHVIEVPDFISLSNDLEDGKIDAVLESYSSLLTSVKHPLNTLGQIDLPAWGKPQQVRIAASSHFKALVEEIDNVLSRQGEQSLIRSSNPYHQVDMAALNYKDAGLKPIRYSAWNDAYPLFYRNRDGHYGGYLNDMLKLIEARTAFNFDYVPATEGLGPVEMLKYGEIDVLPMVVKGVNNPSWMYVTDTMMSITYNLIELPGVKKADDAEVGVLFSDSPTYQYVKDQVFGEHLATYTSVISLIHDLEDGKLTGAYIRHDILEYLLSQRGEDRFVVHKGKDKVIEIAMAIRGDNTELKGILAGMLASVDANDIMRLQNSYSPFNIVYGVDKSLVVTGAAILTSVLMLLGFIGFLWSKNLKLKVSIQERDALHSKEQLALLQHVINGLPNRIFIHDANYQLLLTNCQGAGPGACSPCSMRAEAANSACLVENVAEFNTVLQGQTVTRHDVDVTDCPSGMNTVNYRRTQLRGGENDEKFILTVVNDISAQKEQERHLRQAKNVAQKAVLSRERFLASMSHELRTPIAGMVGLLEMLKIRETNEDTRLILNNVMSSAHHLHLLVNDILDFSKLEAQQLELDSVKCYLLHEIGELLRVHCTAAREKSLDFHVNWTPGRVKTVIVDSLRLRQIINNLLSNAIKFTQSGFVSVDIEVTERDMVMNISDSGEGMSPEFLKTVFDPFVQADSTIARRYGGTGLGLAIVHDLVKVMKGDITIDSEQGKGTSIQVTIPIQVESYFKAPLSETPVHYHGSHPLIEQWLRAWGVKAENNASSGGIDVYDDGQTVSNDRPRDMTVILRNNMNGFSLRANNVVELSVSPFFPDLLRNVLKNVSDNEPDEEVVTGQLVGHILVAEDNPINQLVISRQLASFGLSVEVVSNGQEAYDQIKNHPDHFDLLLTDCHMPVMDGYQLASLVRDHFPQFSNKAIIGCTAEDSRVANERALLSGFDTVLYKPYGLNRLYQILAEFLPNRSDESESSWWQVYEPQDAKMLVEVFISSMQDDLGSLLSQRMDPKQVKSLAHRIKGGAGTVGEHDIRLAAEHLEQCASRGAQAYETELDQLVQIMTSAIHRAEEWLHEH</sequence>
<dbReference type="InterPro" id="IPR008207">
    <property type="entry name" value="Sig_transdc_His_kin_Hpt_dom"/>
</dbReference>
<evidence type="ECO:0000256" key="9">
    <source>
        <dbReference type="ARBA" id="ARBA00022777"/>
    </source>
</evidence>
<dbReference type="SUPFAM" id="SSF47384">
    <property type="entry name" value="Homodimeric domain of signal transducing histidine kinase"/>
    <property type="match status" value="1"/>
</dbReference>
<dbReference type="EC" id="2.7.13.3" evidence="3"/>
<name>A0A0Q2Y4H2_VIBFU</name>
<evidence type="ECO:0000256" key="2">
    <source>
        <dbReference type="ARBA" id="ARBA00004429"/>
    </source>
</evidence>
<evidence type="ECO:0000256" key="1">
    <source>
        <dbReference type="ARBA" id="ARBA00000085"/>
    </source>
</evidence>
<dbReference type="SUPFAM" id="SSF53850">
    <property type="entry name" value="Periplasmic binding protein-like II"/>
    <property type="match status" value="2"/>
</dbReference>
<evidence type="ECO:0000256" key="8">
    <source>
        <dbReference type="ARBA" id="ARBA00022692"/>
    </source>
</evidence>
<dbReference type="GO" id="GO:0009927">
    <property type="term" value="F:histidine phosphotransfer kinase activity"/>
    <property type="evidence" value="ECO:0007669"/>
    <property type="project" value="TreeGrafter"/>
</dbReference>
<evidence type="ECO:0000256" key="10">
    <source>
        <dbReference type="ARBA" id="ARBA00022801"/>
    </source>
</evidence>
<dbReference type="Proteomes" id="UP000051221">
    <property type="component" value="Unassembled WGS sequence"/>
</dbReference>
<comment type="caution">
    <text evidence="20">The sequence shown here is derived from an EMBL/GenBank/DDBJ whole genome shotgun (WGS) entry which is preliminary data.</text>
</comment>